<dbReference type="PANTHER" id="PTHR33620">
    <property type="entry name" value="UREASE ACCESSORY PROTEIN F"/>
    <property type="match status" value="1"/>
</dbReference>
<dbReference type="InterPro" id="IPR038277">
    <property type="entry name" value="UreF_sf"/>
</dbReference>
<keyword evidence="5" id="KW-1185">Reference proteome</keyword>
<proteinExistence type="inferred from homology"/>
<dbReference type="PIRSF" id="PIRSF009467">
    <property type="entry name" value="Ureas_acces_UreF"/>
    <property type="match status" value="1"/>
</dbReference>
<reference evidence="5" key="1">
    <citation type="journal article" date="2019" name="Int. J. Syst. Evol. Microbiol.">
        <title>The Global Catalogue of Microorganisms (GCM) 10K type strain sequencing project: providing services to taxonomists for standard genome sequencing and annotation.</title>
        <authorList>
            <consortium name="The Broad Institute Genomics Platform"/>
            <consortium name="The Broad Institute Genome Sequencing Center for Infectious Disease"/>
            <person name="Wu L."/>
            <person name="Ma J."/>
        </authorList>
    </citation>
    <scope>NUCLEOTIDE SEQUENCE [LARGE SCALE GENOMIC DNA]</scope>
    <source>
        <strain evidence="5">JCM 16545</strain>
    </source>
</reference>
<comment type="similarity">
    <text evidence="3">Belongs to the UreF family.</text>
</comment>
<dbReference type="InterPro" id="IPR002639">
    <property type="entry name" value="UreF"/>
</dbReference>
<evidence type="ECO:0000313" key="5">
    <source>
        <dbReference type="Proteomes" id="UP001597297"/>
    </source>
</evidence>
<sequence>MKENAQNSFKWLAVLMHYSDGVLPVGAYAHSMGLEGLVQQGVIQTAADLGLFLERDVIDSLCRTDIPLAGHAWRASAENDLQFLAELDALSLAARPSRQLREALSKIGRQQWKVYQQTWSKQKDEELLSWKYYQSPVVMGHIFQRERTPVEAVAWSLCYQTFSMVLQSALKLLPIGPRATQSLLHSALEVCCEKLGESLIVPIDEIGASNPMWDLAAARHEQAPARMFIS</sequence>
<accession>A0ABW5E077</accession>
<comment type="subunit">
    <text evidence="3">UreD, UreF and UreG form a complex that acts as a GTP-hydrolysis-dependent molecular chaperone, activating the urease apoprotein by helping to assemble the nickel containing metallocenter of UreC. The UreE protein probably delivers the nickel.</text>
</comment>
<keyword evidence="3" id="KW-0963">Cytoplasm</keyword>
<dbReference type="HAMAP" id="MF_01385">
    <property type="entry name" value="UreF"/>
    <property type="match status" value="1"/>
</dbReference>
<dbReference type="Pfam" id="PF01730">
    <property type="entry name" value="UreF"/>
    <property type="match status" value="1"/>
</dbReference>
<name>A0ABW5E077_9BACT</name>
<evidence type="ECO:0000256" key="1">
    <source>
        <dbReference type="ARBA" id="ARBA00022988"/>
    </source>
</evidence>
<organism evidence="4 5">
    <name type="scientific">Rubritalea spongiae</name>
    <dbReference type="NCBI Taxonomy" id="430797"/>
    <lineage>
        <taxon>Bacteria</taxon>
        <taxon>Pseudomonadati</taxon>
        <taxon>Verrucomicrobiota</taxon>
        <taxon>Verrucomicrobiia</taxon>
        <taxon>Verrucomicrobiales</taxon>
        <taxon>Rubritaleaceae</taxon>
        <taxon>Rubritalea</taxon>
    </lineage>
</organism>
<keyword evidence="1 3" id="KW-0996">Nickel insertion</keyword>
<comment type="subcellular location">
    <subcellularLocation>
        <location evidence="3">Cytoplasm</location>
    </subcellularLocation>
</comment>
<evidence type="ECO:0000313" key="4">
    <source>
        <dbReference type="EMBL" id="MFD2275707.1"/>
    </source>
</evidence>
<evidence type="ECO:0000256" key="3">
    <source>
        <dbReference type="HAMAP-Rule" id="MF_01385"/>
    </source>
</evidence>
<keyword evidence="2 3" id="KW-0143">Chaperone</keyword>
<dbReference type="EMBL" id="JBHUJC010000012">
    <property type="protein sequence ID" value="MFD2275707.1"/>
    <property type="molecule type" value="Genomic_DNA"/>
</dbReference>
<gene>
    <name evidence="3" type="primary">ureF</name>
    <name evidence="4" type="ORF">ACFSQZ_04425</name>
</gene>
<dbReference type="RefSeq" id="WP_377136783.1">
    <property type="nucleotide sequence ID" value="NZ_JBHUJC010000012.1"/>
</dbReference>
<dbReference type="PANTHER" id="PTHR33620:SF1">
    <property type="entry name" value="UREASE ACCESSORY PROTEIN F"/>
    <property type="match status" value="1"/>
</dbReference>
<dbReference type="Proteomes" id="UP001597297">
    <property type="component" value="Unassembled WGS sequence"/>
</dbReference>
<comment type="function">
    <text evidence="3">Required for maturation of urease via the functional incorporation of the urease nickel metallocenter.</text>
</comment>
<protein>
    <recommendedName>
        <fullName evidence="3">Urease accessory protein UreF</fullName>
    </recommendedName>
</protein>
<dbReference type="Gene3D" id="1.10.4190.10">
    <property type="entry name" value="Urease accessory protein UreF"/>
    <property type="match status" value="1"/>
</dbReference>
<evidence type="ECO:0000256" key="2">
    <source>
        <dbReference type="ARBA" id="ARBA00023186"/>
    </source>
</evidence>
<comment type="caution">
    <text evidence="4">The sequence shown here is derived from an EMBL/GenBank/DDBJ whole genome shotgun (WGS) entry which is preliminary data.</text>
</comment>